<comment type="caution">
    <text evidence="1">The sequence shown here is derived from an EMBL/GenBank/DDBJ whole genome shotgun (WGS) entry which is preliminary data.</text>
</comment>
<dbReference type="EMBL" id="LXQA010877340">
    <property type="protein sequence ID" value="MCI75207.1"/>
    <property type="molecule type" value="Genomic_DNA"/>
</dbReference>
<dbReference type="Proteomes" id="UP000265520">
    <property type="component" value="Unassembled WGS sequence"/>
</dbReference>
<organism evidence="1 2">
    <name type="scientific">Trifolium medium</name>
    <dbReference type="NCBI Taxonomy" id="97028"/>
    <lineage>
        <taxon>Eukaryota</taxon>
        <taxon>Viridiplantae</taxon>
        <taxon>Streptophyta</taxon>
        <taxon>Embryophyta</taxon>
        <taxon>Tracheophyta</taxon>
        <taxon>Spermatophyta</taxon>
        <taxon>Magnoliopsida</taxon>
        <taxon>eudicotyledons</taxon>
        <taxon>Gunneridae</taxon>
        <taxon>Pentapetalae</taxon>
        <taxon>rosids</taxon>
        <taxon>fabids</taxon>
        <taxon>Fabales</taxon>
        <taxon>Fabaceae</taxon>
        <taxon>Papilionoideae</taxon>
        <taxon>50 kb inversion clade</taxon>
        <taxon>NPAAA clade</taxon>
        <taxon>Hologalegina</taxon>
        <taxon>IRL clade</taxon>
        <taxon>Trifolieae</taxon>
        <taxon>Trifolium</taxon>
    </lineage>
</organism>
<protein>
    <submittedName>
        <fullName evidence="1">Uncharacterized protein</fullName>
    </submittedName>
</protein>
<reference evidence="1 2" key="1">
    <citation type="journal article" date="2018" name="Front. Plant Sci.">
        <title>Red Clover (Trifolium pratense) and Zigzag Clover (T. medium) - A Picture of Genomic Similarities and Differences.</title>
        <authorList>
            <person name="Dluhosova J."/>
            <person name="Istvanek J."/>
            <person name="Nedelnik J."/>
            <person name="Repkova J."/>
        </authorList>
    </citation>
    <scope>NUCLEOTIDE SEQUENCE [LARGE SCALE GENOMIC DNA]</scope>
    <source>
        <strain evidence="2">cv. 10/8</strain>
        <tissue evidence="1">Leaf</tissue>
    </source>
</reference>
<evidence type="ECO:0000313" key="2">
    <source>
        <dbReference type="Proteomes" id="UP000265520"/>
    </source>
</evidence>
<name>A0A392UR40_9FABA</name>
<keyword evidence="2" id="KW-1185">Reference proteome</keyword>
<sequence length="52" mass="5968">MSRKTIVAALKDTYRILDERKAQFELMIQALEHEDGTLEGELAGSEEEEDEK</sequence>
<dbReference type="AlphaFoldDB" id="A0A392UR40"/>
<feature type="non-terminal residue" evidence="1">
    <location>
        <position position="52"/>
    </location>
</feature>
<accession>A0A392UR40</accession>
<evidence type="ECO:0000313" key="1">
    <source>
        <dbReference type="EMBL" id="MCI75207.1"/>
    </source>
</evidence>
<proteinExistence type="predicted"/>